<feature type="active site" description="O-(5'-phospho-DNA)-tyrosine intermediate" evidence="12">
    <location>
        <position position="730"/>
    </location>
</feature>
<dbReference type="Gene3D" id="3.30.565.10">
    <property type="entry name" value="Histidine kinase-like ATPase, C-terminal domain"/>
    <property type="match status" value="1"/>
</dbReference>
<evidence type="ECO:0000256" key="3">
    <source>
        <dbReference type="ARBA" id="ARBA00001946"/>
    </source>
</evidence>
<dbReference type="InterPro" id="IPR031660">
    <property type="entry name" value="TOPRIM_C"/>
</dbReference>
<dbReference type="InterPro" id="IPR014721">
    <property type="entry name" value="Ribsml_uS5_D2-typ_fold_subgr"/>
</dbReference>
<dbReference type="InterPro" id="IPR013760">
    <property type="entry name" value="Topo_IIA-like_dom_sf"/>
</dbReference>
<dbReference type="InterPro" id="IPR003594">
    <property type="entry name" value="HATPase_dom"/>
</dbReference>
<evidence type="ECO:0000256" key="5">
    <source>
        <dbReference type="ARBA" id="ARBA00022723"/>
    </source>
</evidence>
<dbReference type="PANTHER" id="PTHR10169">
    <property type="entry name" value="DNA TOPOISOMERASE/GYRASE"/>
    <property type="match status" value="1"/>
</dbReference>
<dbReference type="Proteomes" id="UP000188268">
    <property type="component" value="Unassembled WGS sequence"/>
</dbReference>
<evidence type="ECO:0000256" key="1">
    <source>
        <dbReference type="ARBA" id="ARBA00000185"/>
    </source>
</evidence>
<protein>
    <recommendedName>
        <fullName evidence="13">DNA topoisomerase 2</fullName>
        <ecNumber evidence="13">5.6.2.2</ecNumber>
    </recommendedName>
</protein>
<dbReference type="PROSITE" id="PS50880">
    <property type="entry name" value="TOPRIM"/>
    <property type="match status" value="1"/>
</dbReference>
<dbReference type="SUPFAM" id="SSF54211">
    <property type="entry name" value="Ribosomal protein S5 domain 2-like"/>
    <property type="match status" value="1"/>
</dbReference>
<evidence type="ECO:0000256" key="4">
    <source>
        <dbReference type="ARBA" id="ARBA00011080"/>
    </source>
</evidence>
<feature type="region of interest" description="Disordered" evidence="14">
    <location>
        <begin position="1118"/>
        <end position="1252"/>
    </location>
</feature>
<evidence type="ECO:0000256" key="9">
    <source>
        <dbReference type="ARBA" id="ARBA00023029"/>
    </source>
</evidence>
<dbReference type="Gene3D" id="3.30.1360.40">
    <property type="match status" value="1"/>
</dbReference>
<comment type="caution">
    <text evidence="17">The sequence shown here is derived from an EMBL/GenBank/DDBJ whole genome shotgun (WGS) entry which is preliminary data.</text>
</comment>
<dbReference type="PROSITE" id="PS00177">
    <property type="entry name" value="TOPOISOMERASE_II"/>
    <property type="match status" value="1"/>
</dbReference>
<dbReference type="InterPro" id="IPR002205">
    <property type="entry name" value="Topo_IIA_dom_A"/>
</dbReference>
<feature type="compositionally biased region" description="Low complexity" evidence="14">
    <location>
        <begin position="1362"/>
        <end position="1379"/>
    </location>
</feature>
<evidence type="ECO:0000256" key="7">
    <source>
        <dbReference type="ARBA" id="ARBA00022840"/>
    </source>
</evidence>
<dbReference type="GO" id="GO:0000712">
    <property type="term" value="P:resolution of meiotic recombination intermediates"/>
    <property type="evidence" value="ECO:0007669"/>
    <property type="project" value="TreeGrafter"/>
</dbReference>
<dbReference type="PROSITE" id="PS52040">
    <property type="entry name" value="TOPO_IIA"/>
    <property type="match status" value="1"/>
</dbReference>
<dbReference type="Pfam" id="PF02518">
    <property type="entry name" value="HATPase_c"/>
    <property type="match status" value="1"/>
</dbReference>
<dbReference type="InterPro" id="IPR036890">
    <property type="entry name" value="HATPase_C_sf"/>
</dbReference>
<feature type="compositionally biased region" description="Acidic residues" evidence="14">
    <location>
        <begin position="1403"/>
        <end position="1424"/>
    </location>
</feature>
<evidence type="ECO:0000256" key="10">
    <source>
        <dbReference type="ARBA" id="ARBA00023125"/>
    </source>
</evidence>
<dbReference type="FunFam" id="3.40.50.670:FF:000001">
    <property type="entry name" value="DNA topoisomerase 2"/>
    <property type="match status" value="2"/>
</dbReference>
<dbReference type="GO" id="GO:0000819">
    <property type="term" value="P:sister chromatid segregation"/>
    <property type="evidence" value="ECO:0007669"/>
    <property type="project" value="TreeGrafter"/>
</dbReference>
<evidence type="ECO:0000313" key="18">
    <source>
        <dbReference type="Proteomes" id="UP000188268"/>
    </source>
</evidence>
<dbReference type="FunFam" id="3.30.1490.30:FF:000001">
    <property type="entry name" value="DNA topoisomerase 2"/>
    <property type="match status" value="1"/>
</dbReference>
<evidence type="ECO:0000259" key="16">
    <source>
        <dbReference type="PROSITE" id="PS52040"/>
    </source>
</evidence>
<keyword evidence="5" id="KW-0479">Metal-binding</keyword>
<feature type="compositionally biased region" description="Polar residues" evidence="14">
    <location>
        <begin position="1207"/>
        <end position="1217"/>
    </location>
</feature>
<evidence type="ECO:0000256" key="14">
    <source>
        <dbReference type="SAM" id="MobiDB-lite"/>
    </source>
</evidence>
<keyword evidence="6 13" id="KW-0547">Nucleotide-binding</keyword>
<dbReference type="CDD" id="cd03365">
    <property type="entry name" value="TOPRIM_TopoIIA"/>
    <property type="match status" value="1"/>
</dbReference>
<evidence type="ECO:0000256" key="8">
    <source>
        <dbReference type="ARBA" id="ARBA00022842"/>
    </source>
</evidence>
<dbReference type="EC" id="5.6.2.2" evidence="13"/>
<feature type="compositionally biased region" description="Low complexity" evidence="14">
    <location>
        <begin position="1243"/>
        <end position="1252"/>
    </location>
</feature>
<keyword evidence="9 12" id="KW-0799">Topoisomerase</keyword>
<evidence type="ECO:0000259" key="15">
    <source>
        <dbReference type="PROSITE" id="PS50880"/>
    </source>
</evidence>
<dbReference type="InterPro" id="IPR034157">
    <property type="entry name" value="TOPRIM_TopoII"/>
</dbReference>
<dbReference type="Gene3D" id="3.90.199.10">
    <property type="entry name" value="Topoisomerase II, domain 5"/>
    <property type="match status" value="1"/>
</dbReference>
<dbReference type="GO" id="GO:0006265">
    <property type="term" value="P:DNA topological change"/>
    <property type="evidence" value="ECO:0007669"/>
    <property type="project" value="UniProtKB-UniRule"/>
</dbReference>
<dbReference type="InterPro" id="IPR020568">
    <property type="entry name" value="Ribosomal_Su5_D2-typ_SF"/>
</dbReference>
<feature type="compositionally biased region" description="Basic and acidic residues" evidence="14">
    <location>
        <begin position="1218"/>
        <end position="1227"/>
    </location>
</feature>
<dbReference type="SMART" id="SM00433">
    <property type="entry name" value="TOP2c"/>
    <property type="match status" value="1"/>
</dbReference>
<evidence type="ECO:0000256" key="13">
    <source>
        <dbReference type="RuleBase" id="RU362094"/>
    </source>
</evidence>
<proteinExistence type="inferred from homology"/>
<dbReference type="Gramene" id="OMO58979">
    <property type="protein sequence ID" value="OMO58979"/>
    <property type="gene ID" value="CCACVL1_25176"/>
</dbReference>
<keyword evidence="10 12" id="KW-0238">DNA-binding</keyword>
<dbReference type="PRINTS" id="PR01158">
    <property type="entry name" value="TOPISMRASEII"/>
</dbReference>
<comment type="similarity">
    <text evidence="4 13">Belongs to the type II topoisomerase family.</text>
</comment>
<name>A0A1R3GLP3_COCAP</name>
<keyword evidence="18" id="KW-1185">Reference proteome</keyword>
<dbReference type="GO" id="GO:0005634">
    <property type="term" value="C:nucleus"/>
    <property type="evidence" value="ECO:0007669"/>
    <property type="project" value="TreeGrafter"/>
</dbReference>
<keyword evidence="7 13" id="KW-0067">ATP-binding</keyword>
<feature type="compositionally biased region" description="Low complexity" evidence="14">
    <location>
        <begin position="1148"/>
        <end position="1164"/>
    </location>
</feature>
<dbReference type="SUPFAM" id="SSF56719">
    <property type="entry name" value="Type II DNA topoisomerase"/>
    <property type="match status" value="1"/>
</dbReference>
<dbReference type="OrthoDB" id="276498at2759"/>
<sequence>MVTDSQLPLQSSNIANMKSSKTIEETYQKKSQLEHILLRPDTYIGSIEQHTQRLWVYENDEIVLRDIKYVPGLYKIFDEILVNAADNKQRDPSMDCVKVVIDPEQNLISVYNNGDGVPVEIHQEEGVYVPELIFGHLLTSSNYDDNEKKTTGGRNGYGAKLTNIFSTEFVIETADGKRQKKYKQVFSNNMGKKSEPVIAKCKESENWTKVTFKPDLAKFNMTHLENDVVALMKKRVFDLAGCLGKTVKVELNGKRIPVKSFLDYVNLYLTAASKDKEPLPRVIERVNPRWEVCVSLSDGQFQQVSFVNGIATIKGGTHVDYVTNQISNYVMNVVNKKSKNANIKAHNVKNHLWAEFKHSKDLKKTDGTKSGKVRGISKLEDANEAGTRNSEKCTLILTEGDSAKSLAVAGLSVVGRDYYGVFPLRGKLLNVREASHKQLMENAEIQNLKRILGLQQGKEYTNVKSLRYGHLMIMTDQDHDGSHIKGLLINFIHSFWPSLLKVPSFMVEFITPIVKAKKGNNKISFYTMPEYESWKESLGGNAKGWTIKYYKGLGTSTSEEAKEYFKNLEYHKKEFVWENEHDGDAIELAFSKKKIEARKNWLRQFESGTHLDHNQKLIKYTEFINKELILFSMADLQRSIPSMVDGLKPGQRKILFCCFKRNFVKEAKVAQFSGYVSEHSAYHHGEQSLCSTIIGMAQDFVGSNNINLLRPNGQFGSRNLGGKDAASPRYIFTNLSPITRYLFPKGDDGLLDYLNEDGQSIEPTWYMPIIPTVLVNGSEGIGTGWSSYIPNYNPRDIIANIRHLLNGEPMEPMHPWYRKFKGTIEKTTSKEAGVTYTVSGIIEEVDETTLSITELPIRRWTQDYKEFLEAILMGNDPFITDYKQYSTDLSVKFEVTLTRENMMMAKQEGLLKKFKLTTTISTSNMHLFDSRGTIKKYDTPEQILEEFFHLRLEFYEKRKKFLLDNLEMELLKMDNKVRFILGVVKGEIIVNNRKRADLFLELQEKGFTPFPKKSKSAEVSVAGATDDVEETENSEVGIKEVQVSDYDYLLSMAIGTLTLEKVQELCAERDKVQNDVEEVRKATPKSLWLKDLDDLEIQLEEQDKEDEKAFLEEEADVAKRKGKGEAGKRVQRQAPKNARKINKKETSSEAAAEAMEFATSSAMETENVAPVVKPKGQGGSRKAKKVVSDDDDDDEDFPDLRERIAKLNSSTDNSTAMETEKPQEPAGKKQPTKRAAATRKKPAASLSAISESISEIDINDEDSEVIEVAAPVAGKKGGRKAAATSKAAKPPAAAKKRGPAASKQSQQKLLTEMLKPAQDSGISPEKKVRKMRASPFNKKSGSVLSRVGISKEIEAIDSEDTSASGSSPMSENSPSSEEPVVIPARARPQRANRKQTTYVLSDSETDNASDDDFESDNASDDEDF</sequence>
<evidence type="ECO:0000256" key="2">
    <source>
        <dbReference type="ARBA" id="ARBA00001913"/>
    </source>
</evidence>
<feature type="domain" description="Topo IIA-type catalytic" evidence="16">
    <location>
        <begin position="640"/>
        <end position="1092"/>
    </location>
</feature>
<evidence type="ECO:0000256" key="6">
    <source>
        <dbReference type="ARBA" id="ARBA00022741"/>
    </source>
</evidence>
<accession>A0A1R3GLP3</accession>
<feature type="compositionally biased region" description="Low complexity" evidence="14">
    <location>
        <begin position="1271"/>
        <end position="1303"/>
    </location>
</feature>
<comment type="cofactor">
    <cofactor evidence="2">
        <name>Ca(2+)</name>
        <dbReference type="ChEBI" id="CHEBI:29108"/>
    </cofactor>
</comment>
<evidence type="ECO:0000256" key="12">
    <source>
        <dbReference type="PROSITE-ProRule" id="PRU01384"/>
    </source>
</evidence>
<keyword evidence="11 12" id="KW-0413">Isomerase</keyword>
<dbReference type="InterPro" id="IPR006171">
    <property type="entry name" value="TOPRIM_dom"/>
</dbReference>
<dbReference type="CDD" id="cd00187">
    <property type="entry name" value="TOP4c"/>
    <property type="match status" value="1"/>
</dbReference>
<dbReference type="GO" id="GO:0003677">
    <property type="term" value="F:DNA binding"/>
    <property type="evidence" value="ECO:0007669"/>
    <property type="project" value="UniProtKB-UniRule"/>
</dbReference>
<dbReference type="GO" id="GO:0005524">
    <property type="term" value="F:ATP binding"/>
    <property type="evidence" value="ECO:0007669"/>
    <property type="project" value="UniProtKB-UniRule"/>
</dbReference>
<dbReference type="FunFam" id="3.30.565.10:FF:000004">
    <property type="entry name" value="DNA topoisomerase 2"/>
    <property type="match status" value="1"/>
</dbReference>
<keyword evidence="8" id="KW-0460">Magnesium</keyword>
<dbReference type="InterPro" id="IPR013506">
    <property type="entry name" value="Topo_IIA_bsu_dom2"/>
</dbReference>
<comment type="function">
    <text evidence="13">Control of topological states of DNA by transient breakage and subsequent rejoining of DNA strands. Topoisomerase II makes double-strand breaks.</text>
</comment>
<dbReference type="PRINTS" id="PR00418">
    <property type="entry name" value="TPI2FAMILY"/>
</dbReference>
<dbReference type="InterPro" id="IPR013759">
    <property type="entry name" value="Topo_IIA_B_C"/>
</dbReference>
<dbReference type="InterPro" id="IPR013758">
    <property type="entry name" value="Topo_IIA_A/C_ab"/>
</dbReference>
<dbReference type="CDD" id="cd16930">
    <property type="entry name" value="HATPase_TopII-like"/>
    <property type="match status" value="1"/>
</dbReference>
<reference evidence="17 18" key="1">
    <citation type="submission" date="2013-09" db="EMBL/GenBank/DDBJ databases">
        <title>Corchorus capsularis genome sequencing.</title>
        <authorList>
            <person name="Alam M."/>
            <person name="Haque M.S."/>
            <person name="Islam M.S."/>
            <person name="Emdad E.M."/>
            <person name="Islam M.M."/>
            <person name="Ahmed B."/>
            <person name="Halim A."/>
            <person name="Hossen Q.M.M."/>
            <person name="Hossain M.Z."/>
            <person name="Ahmed R."/>
            <person name="Khan M.M."/>
            <person name="Islam R."/>
            <person name="Rashid M.M."/>
            <person name="Khan S.A."/>
            <person name="Rahman M.S."/>
            <person name="Alam M."/>
        </authorList>
    </citation>
    <scope>NUCLEOTIDE SEQUENCE [LARGE SCALE GENOMIC DNA]</scope>
    <source>
        <strain evidence="18">cv. CVL-1</strain>
        <tissue evidence="17">Whole seedling</tissue>
    </source>
</reference>
<comment type="catalytic activity">
    <reaction evidence="1 12 13">
        <text>ATP-dependent breakage, passage and rejoining of double-stranded DNA.</text>
        <dbReference type="EC" id="5.6.2.2"/>
    </reaction>
</comment>
<dbReference type="Gene3D" id="3.40.50.670">
    <property type="match status" value="1"/>
</dbReference>
<feature type="compositionally biased region" description="Basic and acidic residues" evidence="14">
    <location>
        <begin position="1118"/>
        <end position="1128"/>
    </location>
</feature>
<dbReference type="FunFam" id="1.10.268.10:FF:000006">
    <property type="entry name" value="DNA topoisomerase 2"/>
    <property type="match status" value="1"/>
</dbReference>
<dbReference type="PANTHER" id="PTHR10169:SF38">
    <property type="entry name" value="DNA TOPOISOMERASE 2"/>
    <property type="match status" value="1"/>
</dbReference>
<comment type="subunit">
    <text evidence="13">Homodimer.</text>
</comment>
<feature type="domain" description="Toprim" evidence="15">
    <location>
        <begin position="393"/>
        <end position="507"/>
    </location>
</feature>
<dbReference type="EMBL" id="AWWV01014051">
    <property type="protein sequence ID" value="OMO58979.1"/>
    <property type="molecule type" value="Genomic_DNA"/>
</dbReference>
<dbReference type="InterPro" id="IPR050634">
    <property type="entry name" value="DNA_Topoisomerase_II"/>
</dbReference>
<dbReference type="SUPFAM" id="SSF55874">
    <property type="entry name" value="ATPase domain of HSP90 chaperone/DNA topoisomerase II/histidine kinase"/>
    <property type="match status" value="1"/>
</dbReference>
<feature type="region of interest" description="Disordered" evidence="14">
    <location>
        <begin position="1271"/>
        <end position="1424"/>
    </location>
</feature>
<dbReference type="Gene3D" id="3.30.230.10">
    <property type="match status" value="1"/>
</dbReference>
<dbReference type="CDD" id="cd03481">
    <property type="entry name" value="TopoIIA_Trans_ScTopoIIA"/>
    <property type="match status" value="1"/>
</dbReference>
<dbReference type="GO" id="GO:0003918">
    <property type="term" value="F:DNA topoisomerase type II (double strand cut, ATP-hydrolyzing) activity"/>
    <property type="evidence" value="ECO:0007669"/>
    <property type="project" value="UniProtKB-UniRule"/>
</dbReference>
<feature type="compositionally biased region" description="Basic residues" evidence="14">
    <location>
        <begin position="1230"/>
        <end position="1242"/>
    </location>
</feature>
<dbReference type="Pfam" id="PF16898">
    <property type="entry name" value="TOPRIM_C"/>
    <property type="match status" value="1"/>
</dbReference>
<dbReference type="Pfam" id="PF00204">
    <property type="entry name" value="DNA_gyraseB"/>
    <property type="match status" value="1"/>
</dbReference>
<dbReference type="Pfam" id="PF01751">
    <property type="entry name" value="Toprim"/>
    <property type="match status" value="1"/>
</dbReference>
<dbReference type="Pfam" id="PF00521">
    <property type="entry name" value="DNA_topoisoIV"/>
    <property type="match status" value="1"/>
</dbReference>
<comment type="cofactor">
    <cofactor evidence="3">
        <name>Mg(2+)</name>
        <dbReference type="ChEBI" id="CHEBI:18420"/>
    </cofactor>
</comment>
<dbReference type="Gene3D" id="3.30.1490.30">
    <property type="match status" value="1"/>
</dbReference>
<dbReference type="Gene3D" id="1.10.268.10">
    <property type="entry name" value="Topoisomerase, domain 3"/>
    <property type="match status" value="1"/>
</dbReference>
<dbReference type="InterPro" id="IPR001154">
    <property type="entry name" value="TopoII_euk"/>
</dbReference>
<dbReference type="OMA" id="DVKPHMI"/>
<dbReference type="InterPro" id="IPR018522">
    <property type="entry name" value="TopoIIA_CS"/>
</dbReference>
<organism evidence="17 18">
    <name type="scientific">Corchorus capsularis</name>
    <name type="common">Jute</name>
    <dbReference type="NCBI Taxonomy" id="210143"/>
    <lineage>
        <taxon>Eukaryota</taxon>
        <taxon>Viridiplantae</taxon>
        <taxon>Streptophyta</taxon>
        <taxon>Embryophyta</taxon>
        <taxon>Tracheophyta</taxon>
        <taxon>Spermatophyta</taxon>
        <taxon>Magnoliopsida</taxon>
        <taxon>eudicotyledons</taxon>
        <taxon>Gunneridae</taxon>
        <taxon>Pentapetalae</taxon>
        <taxon>rosids</taxon>
        <taxon>malvids</taxon>
        <taxon>Malvales</taxon>
        <taxon>Malvaceae</taxon>
        <taxon>Grewioideae</taxon>
        <taxon>Apeibeae</taxon>
        <taxon>Corchorus</taxon>
    </lineage>
</organism>
<dbReference type="InterPro" id="IPR001241">
    <property type="entry name" value="Topo_IIA"/>
</dbReference>
<dbReference type="FunFam" id="3.30.1360.40:FF:000003">
    <property type="entry name" value="DNA topoisomerase 2"/>
    <property type="match status" value="1"/>
</dbReference>
<evidence type="ECO:0000256" key="11">
    <source>
        <dbReference type="ARBA" id="ARBA00023235"/>
    </source>
</evidence>
<gene>
    <name evidence="17" type="ORF">CCACVL1_25176</name>
</gene>
<dbReference type="SMART" id="SM00434">
    <property type="entry name" value="TOP4c"/>
    <property type="match status" value="1"/>
</dbReference>
<dbReference type="InterPro" id="IPR013757">
    <property type="entry name" value="Topo_IIA_A_a_sf"/>
</dbReference>
<dbReference type="FunFam" id="3.90.199.10:FF:000002">
    <property type="entry name" value="DNA topoisomerase 2"/>
    <property type="match status" value="1"/>
</dbReference>
<dbReference type="GO" id="GO:0046872">
    <property type="term" value="F:metal ion binding"/>
    <property type="evidence" value="ECO:0007669"/>
    <property type="project" value="UniProtKB-KW"/>
</dbReference>
<evidence type="ECO:0000313" key="17">
    <source>
        <dbReference type="EMBL" id="OMO58979.1"/>
    </source>
</evidence>
<dbReference type="STRING" id="210143.A0A1R3GLP3"/>